<organism evidence="2 3">
    <name type="scientific">Grylomicrobium aquisgranensis</name>
    <dbReference type="NCBI Taxonomy" id="2926318"/>
    <lineage>
        <taxon>Bacteria</taxon>
        <taxon>Bacillati</taxon>
        <taxon>Bacillota</taxon>
        <taxon>Erysipelotrichia</taxon>
        <taxon>Erysipelotrichales</taxon>
        <taxon>Erysipelotrichaceae</taxon>
        <taxon>Grylomicrobium</taxon>
    </lineage>
</organism>
<feature type="transmembrane region" description="Helical" evidence="1">
    <location>
        <begin position="63"/>
        <end position="85"/>
    </location>
</feature>
<keyword evidence="1" id="KW-1133">Transmembrane helix</keyword>
<feature type="transmembrane region" description="Helical" evidence="1">
    <location>
        <begin position="36"/>
        <end position="56"/>
    </location>
</feature>
<evidence type="ECO:0000313" key="3">
    <source>
        <dbReference type="Proteomes" id="UP001286174"/>
    </source>
</evidence>
<reference evidence="2 3" key="1">
    <citation type="submission" date="2022-03" db="EMBL/GenBank/DDBJ databases">
        <title>Novel taxa within the pig intestine.</title>
        <authorList>
            <person name="Wylensek D."/>
            <person name="Bishof K."/>
            <person name="Afrizal A."/>
            <person name="Clavel T."/>
        </authorList>
    </citation>
    <scope>NUCLEOTIDE SEQUENCE [LARGE SCALE GENOMIC DNA]</scope>
    <source>
        <strain evidence="2 3">CLA-KB-P133</strain>
    </source>
</reference>
<feature type="transmembrane region" description="Helical" evidence="1">
    <location>
        <begin position="485"/>
        <end position="505"/>
    </location>
</feature>
<keyword evidence="1" id="KW-0472">Membrane</keyword>
<feature type="transmembrane region" description="Helical" evidence="1">
    <location>
        <begin position="97"/>
        <end position="115"/>
    </location>
</feature>
<dbReference type="RefSeq" id="WP_370595301.1">
    <property type="nucleotide sequence ID" value="NZ_JALBUR010000001.1"/>
</dbReference>
<sequence>MKDLLLSAMAGLLAAILCEGLGTGVLKLLKTEKRGFAAPAGAAVLFTVLEVFYMPCTVFHAPVLYACIITIIALAAAAAVTIWQWKDTLHTFWQRDTIAILASALLFVILIAKAANLDAAISALKSIHANSFSARYYDSLYPLQGYRVLQAVLLRCMDPAENIMFSGVFYHLIFAAVCLNIMRTFRLKNPWFSFTLVVYALFYSAFGGWQLAMAGSGASWRMVFIALLLWNLYCWIKDGNEQEKYISMFYMAGGMFVSPGFGVISFQVLYCLAAWLFKQHKIRSLFDITTLIVPHIIYACFQLCYVHPLAGFGLIILCMLFLRLRYQKKLRRLLWRAEDWMFDHGSLILYVIVPVSLMALNLFLTIFFPSIPVSLASYKQFLREEPVRSYLFLDHRITTYVLDVFRWGGLLLFLLHAKTQPHQQLRSMMLLMLIIFLNPLTMGVIARLVGTDVYGDSFEILFNPFTDLIFFIAIYHTFEWQPLGQWILELCLIASVLIGHGASWLDHPQGLYTDYIKDDVKIIVHDSHVHS</sequence>
<feature type="transmembrane region" description="Helical" evidence="1">
    <location>
        <begin position="429"/>
        <end position="448"/>
    </location>
</feature>
<keyword evidence="3" id="KW-1185">Reference proteome</keyword>
<feature type="transmembrane region" description="Helical" evidence="1">
    <location>
        <begin position="191"/>
        <end position="212"/>
    </location>
</feature>
<keyword evidence="1" id="KW-0812">Transmembrane</keyword>
<evidence type="ECO:0000313" key="2">
    <source>
        <dbReference type="EMBL" id="MDX8418619.1"/>
    </source>
</evidence>
<dbReference type="AlphaFoldDB" id="A0AB35U6C8"/>
<comment type="caution">
    <text evidence="2">The sequence shown here is derived from an EMBL/GenBank/DDBJ whole genome shotgun (WGS) entry which is preliminary data.</text>
</comment>
<feature type="transmembrane region" description="Helical" evidence="1">
    <location>
        <begin position="460"/>
        <end position="478"/>
    </location>
</feature>
<feature type="transmembrane region" description="Helical" evidence="1">
    <location>
        <begin position="248"/>
        <end position="276"/>
    </location>
</feature>
<feature type="transmembrane region" description="Helical" evidence="1">
    <location>
        <begin position="218"/>
        <end position="236"/>
    </location>
</feature>
<feature type="transmembrane region" description="Helical" evidence="1">
    <location>
        <begin position="397"/>
        <end position="417"/>
    </location>
</feature>
<gene>
    <name evidence="2" type="ORF">MOZ60_00760</name>
</gene>
<feature type="transmembrane region" description="Helical" evidence="1">
    <location>
        <begin position="347"/>
        <end position="368"/>
    </location>
</feature>
<dbReference type="Proteomes" id="UP001286174">
    <property type="component" value="Unassembled WGS sequence"/>
</dbReference>
<protein>
    <submittedName>
        <fullName evidence="2">Uncharacterized protein</fullName>
    </submittedName>
</protein>
<evidence type="ECO:0000256" key="1">
    <source>
        <dbReference type="SAM" id="Phobius"/>
    </source>
</evidence>
<proteinExistence type="predicted"/>
<name>A0AB35U6C8_9FIRM</name>
<accession>A0AB35U6C8</accession>
<feature type="transmembrane region" description="Helical" evidence="1">
    <location>
        <begin position="296"/>
        <end position="326"/>
    </location>
</feature>
<dbReference type="EMBL" id="JALBUR010000001">
    <property type="protein sequence ID" value="MDX8418619.1"/>
    <property type="molecule type" value="Genomic_DNA"/>
</dbReference>